<sequence length="249" mass="29438">MTIEIDLFEFPTKEEMAPLLKESPLYSYRIEGDLFYWTREKLLGFDIIDHHIAAQDFTRSLNNRIFQLDLSYSYLLYYSNRGISDGEYPYLDKLPNEEWTNKIHFENNVDILFPKAFTALDLLAHLLFACLGLKTEKKIKGKTKNINKSFNSAMYQIKKLDRELYNKLNKIRDSIEFQKASKVRNDIIHNQPPYEMRNEKVKSSNGTETVIVKYTPSKEILNIARGLLELMRQIFMIVEDFLKEKQSRL</sequence>
<protein>
    <recommendedName>
        <fullName evidence="1">Cthe-2314-like HEPN domain-containing protein</fullName>
    </recommendedName>
</protein>
<dbReference type="InterPro" id="IPR041394">
    <property type="entry name" value="HEPN_Cthe2314"/>
</dbReference>
<accession>A0A9Q5SGH2</accession>
<proteinExistence type="predicted"/>
<dbReference type="AlphaFoldDB" id="A0A9Q5SGH2"/>
<organism evidence="2 3">
    <name type="scientific">Bacillus thuringiensis serovar sooncheon</name>
    <dbReference type="NCBI Taxonomy" id="180891"/>
    <lineage>
        <taxon>Bacteria</taxon>
        <taxon>Bacillati</taxon>
        <taxon>Bacillota</taxon>
        <taxon>Bacilli</taxon>
        <taxon>Bacillales</taxon>
        <taxon>Bacillaceae</taxon>
        <taxon>Bacillus</taxon>
        <taxon>Bacillus cereus group</taxon>
    </lineage>
</organism>
<evidence type="ECO:0000313" key="3">
    <source>
        <dbReference type="Proteomes" id="UP000194733"/>
    </source>
</evidence>
<feature type="domain" description="Cthe-2314-like HEPN" evidence="1">
    <location>
        <begin position="57"/>
        <end position="238"/>
    </location>
</feature>
<evidence type="ECO:0000259" key="1">
    <source>
        <dbReference type="Pfam" id="PF18730"/>
    </source>
</evidence>
<gene>
    <name evidence="2" type="ORF">BK724_17565</name>
</gene>
<evidence type="ECO:0000313" key="2">
    <source>
        <dbReference type="EMBL" id="OTX44498.1"/>
    </source>
</evidence>
<reference evidence="2 3" key="1">
    <citation type="submission" date="2016-10" db="EMBL/GenBank/DDBJ databases">
        <title>Comparative genomics of Bacillus thuringiensis reveals a path to pathogens against multiple invertebrate hosts.</title>
        <authorList>
            <person name="Zheng J."/>
            <person name="Gao Q."/>
            <person name="Liu H."/>
            <person name="Peng D."/>
            <person name="Ruan L."/>
            <person name="Sun M."/>
        </authorList>
    </citation>
    <scope>NUCLEOTIDE SEQUENCE [LARGE SCALE GENOMIC DNA]</scope>
    <source>
        <strain evidence="2">BGSC 4BB1</strain>
    </source>
</reference>
<name>A0A9Q5SGH2_BACTU</name>
<dbReference type="Proteomes" id="UP000194733">
    <property type="component" value="Unassembled WGS sequence"/>
</dbReference>
<comment type="caution">
    <text evidence="2">The sequence shown here is derived from an EMBL/GenBank/DDBJ whole genome shotgun (WGS) entry which is preliminary data.</text>
</comment>
<dbReference type="EMBL" id="NFCY01000025">
    <property type="protein sequence ID" value="OTX44498.1"/>
    <property type="molecule type" value="Genomic_DNA"/>
</dbReference>
<dbReference type="Pfam" id="PF18730">
    <property type="entry name" value="HEPN_Cthe2314"/>
    <property type="match status" value="1"/>
</dbReference>
<dbReference type="RefSeq" id="WP_087957862.1">
    <property type="nucleotide sequence ID" value="NZ_NFCY01000025.1"/>
</dbReference>